<dbReference type="Pfam" id="PF05970">
    <property type="entry name" value="PIF1"/>
    <property type="match status" value="1"/>
</dbReference>
<proteinExistence type="predicted"/>
<gene>
    <name evidence="3" type="ORF">SAMN05660841_03504</name>
</gene>
<reference evidence="4" key="1">
    <citation type="submission" date="2017-02" db="EMBL/GenBank/DDBJ databases">
        <authorList>
            <person name="Varghese N."/>
            <person name="Submissions S."/>
        </authorList>
    </citation>
    <scope>NUCLEOTIDE SEQUENCE [LARGE SCALE GENOMIC DNA]</scope>
    <source>
        <strain evidence="4">DSM 24091</strain>
    </source>
</reference>
<dbReference type="Gene3D" id="2.30.30.940">
    <property type="match status" value="1"/>
</dbReference>
<keyword evidence="3" id="KW-0378">Hydrolase</keyword>
<name>A0A1T5FT54_9SPHI</name>
<dbReference type="InterPro" id="IPR051055">
    <property type="entry name" value="PIF1_helicase"/>
</dbReference>
<organism evidence="3 4">
    <name type="scientific">Sphingobacterium nematocida</name>
    <dbReference type="NCBI Taxonomy" id="1513896"/>
    <lineage>
        <taxon>Bacteria</taxon>
        <taxon>Pseudomonadati</taxon>
        <taxon>Bacteroidota</taxon>
        <taxon>Sphingobacteriia</taxon>
        <taxon>Sphingobacteriales</taxon>
        <taxon>Sphingobacteriaceae</taxon>
        <taxon>Sphingobacterium</taxon>
    </lineage>
</organism>
<evidence type="ECO:0000259" key="2">
    <source>
        <dbReference type="Pfam" id="PF14493"/>
    </source>
</evidence>
<sequence length="757" mass="85989">MRTSKRLLLQYIMKQQYDNENKIFKKAVAFVNQTNQNLFLTGKAGTGKTTFLRYIRDNCYKKMAITAPTGVAAMNAGGTTLHALFWLPFGVFIEDYALKWDEQDHNIYNKSRLFSTIKLTKQRRAILQELELLVIDEVSMVRADTLDAIDVILKSVRRDMRPFGGVQVLFIGDLYQLPPVVKDAEWQVLRSHYSSMFFFDAKVLRNSALVKLELQQIYRQQDTGFISVLNNIRNNQCTAADLDLLNSHHHDVFVPAQDDQYITLTSHNRIAEQINQEELVKLAGRMHNIKAIVKDDFQQGAFPTEETLALKEGAQVMFIKNDVGEDRKYFNGKIGFVKELLLDKHQIVVGFKDGGEDVVVKRETWENIKYKYNKGEDKIEEEVLGTFSQYPLRLAWAITIHKSQGLTFEKAIIDAGTSFASGQVYVALSRLTGLEGLVLRSKIAAHAIRTDYQVVDFMKQLLDEGEMDKVLVQCQRVFLGQILLQSFRWTTLTEAVQELSDSLANRNIDNKPGVEAFMLVVMTAVKQQEGVAHKFVTQLYGMLANPEDVDYQKICDRTSSAVQWFLPRMESELIDATAQHIEEWQVRKRTKKYIQELKALLLDFKRKYEVLKHCLTIATALTKEEGIEDLALVGNIVKDDTVAIADEGDGKELDTKQVTLEMYLDGFDIAQIAVKRGMVEGTIYGHLIHYVGTEIDAEDLISKEKLDHILMVLKTNEGKSSSEIKMILGDAYGYPEIKIGQKVLETSDTNQEVGAGS</sequence>
<evidence type="ECO:0000313" key="4">
    <source>
        <dbReference type="Proteomes" id="UP000190150"/>
    </source>
</evidence>
<dbReference type="STRING" id="1513896.SAMN05660841_03504"/>
<dbReference type="EMBL" id="FUZF01000018">
    <property type="protein sequence ID" value="SKB99322.1"/>
    <property type="molecule type" value="Genomic_DNA"/>
</dbReference>
<dbReference type="GO" id="GO:0000723">
    <property type="term" value="P:telomere maintenance"/>
    <property type="evidence" value="ECO:0007669"/>
    <property type="project" value="InterPro"/>
</dbReference>
<dbReference type="InterPro" id="IPR010285">
    <property type="entry name" value="DNA_helicase_pif1-like_DEAD"/>
</dbReference>
<dbReference type="Pfam" id="PF14493">
    <property type="entry name" value="HTH_40"/>
    <property type="match status" value="1"/>
</dbReference>
<dbReference type="Proteomes" id="UP000190150">
    <property type="component" value="Unassembled WGS sequence"/>
</dbReference>
<keyword evidence="4" id="KW-1185">Reference proteome</keyword>
<dbReference type="Gene3D" id="3.40.50.300">
    <property type="entry name" value="P-loop containing nucleotide triphosphate hydrolases"/>
    <property type="match status" value="2"/>
</dbReference>
<dbReference type="GO" id="GO:0006281">
    <property type="term" value="P:DNA repair"/>
    <property type="evidence" value="ECO:0007669"/>
    <property type="project" value="InterPro"/>
</dbReference>
<evidence type="ECO:0000313" key="3">
    <source>
        <dbReference type="EMBL" id="SKB99322.1"/>
    </source>
</evidence>
<keyword evidence="3" id="KW-0547">Nucleotide-binding</keyword>
<dbReference type="FunFam" id="3.40.50.300:FF:001498">
    <property type="entry name" value="ATP-dependent DNA helicase"/>
    <property type="match status" value="1"/>
</dbReference>
<feature type="domain" description="DNA helicase Pif1-like DEAD-box helicase" evidence="1">
    <location>
        <begin position="19"/>
        <end position="240"/>
    </location>
</feature>
<accession>A0A1T5FT54</accession>
<feature type="domain" description="Helicase Helix-turn-helix" evidence="2">
    <location>
        <begin position="655"/>
        <end position="739"/>
    </location>
</feature>
<dbReference type="PANTHER" id="PTHR47642">
    <property type="entry name" value="ATP-DEPENDENT DNA HELICASE"/>
    <property type="match status" value="1"/>
</dbReference>
<dbReference type="AlphaFoldDB" id="A0A1T5FT54"/>
<dbReference type="CDD" id="cd18809">
    <property type="entry name" value="SF1_C_RecD"/>
    <property type="match status" value="1"/>
</dbReference>
<evidence type="ECO:0000259" key="1">
    <source>
        <dbReference type="Pfam" id="PF05970"/>
    </source>
</evidence>
<dbReference type="GO" id="GO:0003678">
    <property type="term" value="F:DNA helicase activity"/>
    <property type="evidence" value="ECO:0007669"/>
    <property type="project" value="InterPro"/>
</dbReference>
<keyword evidence="3" id="KW-0067">ATP-binding</keyword>
<keyword evidence="3" id="KW-0347">Helicase</keyword>
<dbReference type="SUPFAM" id="SSF52540">
    <property type="entry name" value="P-loop containing nucleoside triphosphate hydrolases"/>
    <property type="match status" value="2"/>
</dbReference>
<protein>
    <submittedName>
        <fullName evidence="3">Helicase</fullName>
    </submittedName>
</protein>
<dbReference type="PANTHER" id="PTHR47642:SF5">
    <property type="entry name" value="ATP-DEPENDENT DNA HELICASE"/>
    <property type="match status" value="1"/>
</dbReference>
<dbReference type="InterPro" id="IPR027417">
    <property type="entry name" value="P-loop_NTPase"/>
</dbReference>
<dbReference type="InterPro" id="IPR029491">
    <property type="entry name" value="Helicase_HTH"/>
</dbReference>